<keyword evidence="2" id="KW-1185">Reference proteome</keyword>
<evidence type="ECO:0008006" key="3">
    <source>
        <dbReference type="Google" id="ProtNLM"/>
    </source>
</evidence>
<sequence>MQPMKHPAQIARLLRYAQINLNHSRLATRELLALITQERLDAILVQEPYCIRTTDNRYKIPGLGQHIKQAHVNTQTRPLASVILINRARDALFLPQYSSPNVSTIKFAKQINAMDPTP</sequence>
<protein>
    <recommendedName>
        <fullName evidence="3">Endonuclease/exonuclease/phosphatase domain-containing protein</fullName>
    </recommendedName>
</protein>
<dbReference type="Gene3D" id="3.60.10.10">
    <property type="entry name" value="Endonuclease/exonuclease/phosphatase"/>
    <property type="match status" value="1"/>
</dbReference>
<dbReference type="EMBL" id="OV121139">
    <property type="protein sequence ID" value="CAH0561718.1"/>
    <property type="molecule type" value="Genomic_DNA"/>
</dbReference>
<accession>A0A9P0BB05</accession>
<dbReference type="SUPFAM" id="SSF56219">
    <property type="entry name" value="DNase I-like"/>
    <property type="match status" value="1"/>
</dbReference>
<dbReference type="OrthoDB" id="6338095at2759"/>
<gene>
    <name evidence="1" type="ORF">MELIAE_LOCUS11055</name>
</gene>
<dbReference type="Proteomes" id="UP001154078">
    <property type="component" value="Chromosome 8"/>
</dbReference>
<reference evidence="1" key="1">
    <citation type="submission" date="2021-12" db="EMBL/GenBank/DDBJ databases">
        <authorList>
            <person name="King R."/>
        </authorList>
    </citation>
    <scope>NUCLEOTIDE SEQUENCE</scope>
</reference>
<dbReference type="AlphaFoldDB" id="A0A9P0BB05"/>
<name>A0A9P0BB05_BRAAE</name>
<dbReference type="InterPro" id="IPR036691">
    <property type="entry name" value="Endo/exonu/phosph_ase_sf"/>
</dbReference>
<evidence type="ECO:0000313" key="2">
    <source>
        <dbReference type="Proteomes" id="UP001154078"/>
    </source>
</evidence>
<organism evidence="1 2">
    <name type="scientific">Brassicogethes aeneus</name>
    <name type="common">Rape pollen beetle</name>
    <name type="synonym">Meligethes aeneus</name>
    <dbReference type="NCBI Taxonomy" id="1431903"/>
    <lineage>
        <taxon>Eukaryota</taxon>
        <taxon>Metazoa</taxon>
        <taxon>Ecdysozoa</taxon>
        <taxon>Arthropoda</taxon>
        <taxon>Hexapoda</taxon>
        <taxon>Insecta</taxon>
        <taxon>Pterygota</taxon>
        <taxon>Neoptera</taxon>
        <taxon>Endopterygota</taxon>
        <taxon>Coleoptera</taxon>
        <taxon>Polyphaga</taxon>
        <taxon>Cucujiformia</taxon>
        <taxon>Nitidulidae</taxon>
        <taxon>Meligethinae</taxon>
        <taxon>Brassicogethes</taxon>
    </lineage>
</organism>
<evidence type="ECO:0000313" key="1">
    <source>
        <dbReference type="EMBL" id="CAH0561718.1"/>
    </source>
</evidence>
<proteinExistence type="predicted"/>